<accession>A0A0B0PQC1</accession>
<keyword evidence="3" id="KW-1185">Reference proteome</keyword>
<sequence length="32" mass="3424">MFLDNASDSRGTPASLPQKGSCMTTSYTISKK</sequence>
<evidence type="ECO:0000313" key="2">
    <source>
        <dbReference type="EMBL" id="KHG26634.1"/>
    </source>
</evidence>
<gene>
    <name evidence="2" type="ORF">F383_33790</name>
</gene>
<dbReference type="Proteomes" id="UP000032142">
    <property type="component" value="Unassembled WGS sequence"/>
</dbReference>
<organism evidence="2 3">
    <name type="scientific">Gossypium arboreum</name>
    <name type="common">Tree cotton</name>
    <name type="synonym">Gossypium nanking</name>
    <dbReference type="NCBI Taxonomy" id="29729"/>
    <lineage>
        <taxon>Eukaryota</taxon>
        <taxon>Viridiplantae</taxon>
        <taxon>Streptophyta</taxon>
        <taxon>Embryophyta</taxon>
        <taxon>Tracheophyta</taxon>
        <taxon>Spermatophyta</taxon>
        <taxon>Magnoliopsida</taxon>
        <taxon>eudicotyledons</taxon>
        <taxon>Gunneridae</taxon>
        <taxon>Pentapetalae</taxon>
        <taxon>rosids</taxon>
        <taxon>malvids</taxon>
        <taxon>Malvales</taxon>
        <taxon>Malvaceae</taxon>
        <taxon>Malvoideae</taxon>
        <taxon>Gossypium</taxon>
    </lineage>
</organism>
<evidence type="ECO:0000313" key="3">
    <source>
        <dbReference type="Proteomes" id="UP000032142"/>
    </source>
</evidence>
<name>A0A0B0PQC1_GOSAR</name>
<feature type="compositionally biased region" description="Polar residues" evidence="1">
    <location>
        <begin position="21"/>
        <end position="32"/>
    </location>
</feature>
<evidence type="ECO:0000256" key="1">
    <source>
        <dbReference type="SAM" id="MobiDB-lite"/>
    </source>
</evidence>
<dbReference type="EMBL" id="KN437658">
    <property type="protein sequence ID" value="KHG26634.1"/>
    <property type="molecule type" value="Genomic_DNA"/>
</dbReference>
<protein>
    <submittedName>
        <fullName evidence="2">Uncharacterized protein</fullName>
    </submittedName>
</protein>
<dbReference type="AlphaFoldDB" id="A0A0B0PQC1"/>
<proteinExistence type="predicted"/>
<reference evidence="3" key="1">
    <citation type="submission" date="2014-09" db="EMBL/GenBank/DDBJ databases">
        <authorList>
            <person name="Mudge J."/>
            <person name="Ramaraj T."/>
            <person name="Lindquist I.E."/>
            <person name="Bharti A.K."/>
            <person name="Sundararajan A."/>
            <person name="Cameron C.T."/>
            <person name="Woodward J.E."/>
            <person name="May G.D."/>
            <person name="Brubaker C."/>
            <person name="Broadhvest J."/>
            <person name="Wilkins T.A."/>
        </authorList>
    </citation>
    <scope>NUCLEOTIDE SEQUENCE</scope>
    <source>
        <strain evidence="3">cv. AKA8401</strain>
    </source>
</reference>
<feature type="compositionally biased region" description="Polar residues" evidence="1">
    <location>
        <begin position="1"/>
        <end position="12"/>
    </location>
</feature>
<feature type="region of interest" description="Disordered" evidence="1">
    <location>
        <begin position="1"/>
        <end position="32"/>
    </location>
</feature>